<evidence type="ECO:0000313" key="2">
    <source>
        <dbReference type="Proteomes" id="UP000189433"/>
    </source>
</evidence>
<protein>
    <submittedName>
        <fullName evidence="1">Uncharacterized protein</fullName>
    </submittedName>
</protein>
<dbReference type="EMBL" id="MLHJ01000122">
    <property type="protein sequence ID" value="OOF39489.1"/>
    <property type="molecule type" value="Genomic_DNA"/>
</dbReference>
<gene>
    <name evidence="1" type="ORF">BKK50_10580</name>
</gene>
<dbReference type="STRING" id="1908260.BKK50_10580"/>
<evidence type="ECO:0000313" key="1">
    <source>
        <dbReference type="EMBL" id="OOF39489.1"/>
    </source>
</evidence>
<dbReference type="Proteomes" id="UP000189433">
    <property type="component" value="Unassembled WGS sequence"/>
</dbReference>
<name>A0A1V3IFD4_9PAST</name>
<organism evidence="1 2">
    <name type="scientific">Rodentibacter rarus</name>
    <dbReference type="NCBI Taxonomy" id="1908260"/>
    <lineage>
        <taxon>Bacteria</taxon>
        <taxon>Pseudomonadati</taxon>
        <taxon>Pseudomonadota</taxon>
        <taxon>Gammaproteobacteria</taxon>
        <taxon>Pasteurellales</taxon>
        <taxon>Pasteurellaceae</taxon>
        <taxon>Rodentibacter</taxon>
    </lineage>
</organism>
<sequence length="87" mass="10446">MCELLLDRNLLPLRKFPYSITIYLREYVQITRPEDLDEYDYIASLTENSIVEFNKFRITSSDLNWSGINYFLPIAQRNYLNKKMKVS</sequence>
<proteinExistence type="predicted"/>
<accession>A0A1V3IFD4</accession>
<dbReference type="AlphaFoldDB" id="A0A1V3IFD4"/>
<comment type="caution">
    <text evidence="1">The sequence shown here is derived from an EMBL/GenBank/DDBJ whole genome shotgun (WGS) entry which is preliminary data.</text>
</comment>
<reference evidence="1 2" key="1">
    <citation type="submission" date="2016-10" db="EMBL/GenBank/DDBJ databases">
        <title>Rodentibacter gen. nov. and new species.</title>
        <authorList>
            <person name="Christensen H."/>
        </authorList>
    </citation>
    <scope>NUCLEOTIDE SEQUENCE [LARGE SCALE GENOMIC DNA]</scope>
    <source>
        <strain evidence="1 2">CCUG17206</strain>
    </source>
</reference>
<keyword evidence="2" id="KW-1185">Reference proteome</keyword>